<dbReference type="AlphaFoldDB" id="A0A182MJQ0"/>
<keyword evidence="3" id="KW-1185">Reference proteome</keyword>
<dbReference type="Proteomes" id="UP000075883">
    <property type="component" value="Unassembled WGS sequence"/>
</dbReference>
<accession>A0A182MJQ0</accession>
<reference evidence="3" key="1">
    <citation type="submission" date="2013-09" db="EMBL/GenBank/DDBJ databases">
        <title>The Genome Sequence of Anopheles culicifacies species A.</title>
        <authorList>
            <consortium name="The Broad Institute Genomics Platform"/>
            <person name="Neafsey D.E."/>
            <person name="Besansky N."/>
            <person name="Howell P."/>
            <person name="Walton C."/>
            <person name="Young S.K."/>
            <person name="Zeng Q."/>
            <person name="Gargeya S."/>
            <person name="Fitzgerald M."/>
            <person name="Haas B."/>
            <person name="Abouelleil A."/>
            <person name="Allen A.W."/>
            <person name="Alvarado L."/>
            <person name="Arachchi H.M."/>
            <person name="Berlin A.M."/>
            <person name="Chapman S.B."/>
            <person name="Gainer-Dewar J."/>
            <person name="Goldberg J."/>
            <person name="Griggs A."/>
            <person name="Gujja S."/>
            <person name="Hansen M."/>
            <person name="Howarth C."/>
            <person name="Imamovic A."/>
            <person name="Ireland A."/>
            <person name="Larimer J."/>
            <person name="McCowan C."/>
            <person name="Murphy C."/>
            <person name="Pearson M."/>
            <person name="Poon T.W."/>
            <person name="Priest M."/>
            <person name="Roberts A."/>
            <person name="Saif S."/>
            <person name="Shea T."/>
            <person name="Sisk P."/>
            <person name="Sykes S."/>
            <person name="Wortman J."/>
            <person name="Nusbaum C."/>
            <person name="Birren B."/>
        </authorList>
    </citation>
    <scope>NUCLEOTIDE SEQUENCE [LARGE SCALE GENOMIC DNA]</scope>
    <source>
        <strain evidence="3">A-37</strain>
    </source>
</reference>
<dbReference type="VEuPathDB" id="VectorBase:ACUA019940"/>
<sequence length="286" mass="32624">MEKKTSENKSKRDLLLEEAAKEEEINRIIVDMLDSWQIRNTTAEAQRNSPLMTLIEQTPQDAFESMMNDESQPMNPILSMTSDEAQQQTAILSMMNDEEPLQQNPVMPTLKEPPAADLTSSEDDSDEDESVMYVTDFKELYRELKKKLKLLIQRRLLKVTRDRNFLLDRLEKYYPGEVSSSDSDVTVDSDDSVPTELLATTSYTDIDVPGDDVSLEGQITKEELERHLQSRQTMPQALSSGGSLLMGTVVRVEGGLLRMVLDHLHQTALLHYQGRYSQEHIPHLHE</sequence>
<dbReference type="InterPro" id="IPR026678">
    <property type="entry name" value="INO80E"/>
</dbReference>
<dbReference type="GO" id="GO:0006338">
    <property type="term" value="P:chromatin remodeling"/>
    <property type="evidence" value="ECO:0007669"/>
    <property type="project" value="InterPro"/>
</dbReference>
<name>A0A182MJQ0_9DIPT</name>
<dbReference type="STRING" id="139723.A0A182MJQ0"/>
<reference evidence="2" key="2">
    <citation type="submission" date="2020-05" db="UniProtKB">
        <authorList>
            <consortium name="EnsemblMetazoa"/>
        </authorList>
    </citation>
    <scope>IDENTIFICATION</scope>
    <source>
        <strain evidence="2">A-37</strain>
    </source>
</reference>
<evidence type="ECO:0000313" key="2">
    <source>
        <dbReference type="EnsemblMetazoa" id="ACUA019940-PA"/>
    </source>
</evidence>
<evidence type="ECO:0000256" key="1">
    <source>
        <dbReference type="SAM" id="MobiDB-lite"/>
    </source>
</evidence>
<protein>
    <submittedName>
        <fullName evidence="2">Uncharacterized protein</fullName>
    </submittedName>
</protein>
<dbReference type="PANTHER" id="PTHR21812:SF1">
    <property type="entry name" value="INO80 COMPLEX SUBUNIT E"/>
    <property type="match status" value="1"/>
</dbReference>
<dbReference type="PANTHER" id="PTHR21812">
    <property type="entry name" value="INO80 COMPLEX SUBUNIT E"/>
    <property type="match status" value="1"/>
</dbReference>
<dbReference type="EMBL" id="AXCM01005299">
    <property type="status" value="NOT_ANNOTATED_CDS"/>
    <property type="molecule type" value="Genomic_DNA"/>
</dbReference>
<dbReference type="GO" id="GO:0031011">
    <property type="term" value="C:Ino80 complex"/>
    <property type="evidence" value="ECO:0007669"/>
    <property type="project" value="InterPro"/>
</dbReference>
<organism evidence="2 3">
    <name type="scientific">Anopheles culicifacies</name>
    <dbReference type="NCBI Taxonomy" id="139723"/>
    <lineage>
        <taxon>Eukaryota</taxon>
        <taxon>Metazoa</taxon>
        <taxon>Ecdysozoa</taxon>
        <taxon>Arthropoda</taxon>
        <taxon>Hexapoda</taxon>
        <taxon>Insecta</taxon>
        <taxon>Pterygota</taxon>
        <taxon>Neoptera</taxon>
        <taxon>Endopterygota</taxon>
        <taxon>Diptera</taxon>
        <taxon>Nematocera</taxon>
        <taxon>Culicoidea</taxon>
        <taxon>Culicidae</taxon>
        <taxon>Anophelinae</taxon>
        <taxon>Anopheles</taxon>
        <taxon>culicifacies species complex</taxon>
    </lineage>
</organism>
<dbReference type="EnsemblMetazoa" id="ACUA019940-RA">
    <property type="protein sequence ID" value="ACUA019940-PA"/>
    <property type="gene ID" value="ACUA019940"/>
</dbReference>
<feature type="region of interest" description="Disordered" evidence="1">
    <location>
        <begin position="103"/>
        <end position="128"/>
    </location>
</feature>
<evidence type="ECO:0000313" key="3">
    <source>
        <dbReference type="Proteomes" id="UP000075883"/>
    </source>
</evidence>
<proteinExistence type="predicted"/>